<dbReference type="AlphaFoldDB" id="A0A839IPH1"/>
<gene>
    <name evidence="2" type="ORF">H4O21_05955</name>
</gene>
<keyword evidence="3" id="KW-1185">Reference proteome</keyword>
<dbReference type="Gene3D" id="1.20.58.220">
    <property type="entry name" value="Phosphate transport system protein phou homolog 2, domain 2"/>
    <property type="match status" value="1"/>
</dbReference>
<dbReference type="Pfam" id="PF01865">
    <property type="entry name" value="PhoU_div"/>
    <property type="match status" value="1"/>
</dbReference>
<dbReference type="Proteomes" id="UP000565262">
    <property type="component" value="Unassembled WGS sequence"/>
</dbReference>
<accession>A0A839IPH1</accession>
<dbReference type="RefSeq" id="WP_182807927.1">
    <property type="nucleotide sequence ID" value="NZ_JACJFM010000005.1"/>
</dbReference>
<sequence length="220" mass="25905">MKLRFPSMLSRASQLENQLDDFFDKVVVATLIFRNSLELYLNHGICDEYREKLREVETIESKADQLRRDIEVALYHHTLIPELRSDVLALLEEVDKLINRVEACLFKFEIEQPQFPEQHKESVRRLLQTVCECMDQIIYACRAFFRDQNSVKDYSAQVQWLESEADKLSTSLLRAVFRDEQLDLAQRIHLRYFVERIDDLANAAEDISDSLTIYAIKRGI</sequence>
<dbReference type="PANTHER" id="PTHR36536:SF3">
    <property type="entry name" value="UPF0111 PROTEIN HI_1603"/>
    <property type="match status" value="1"/>
</dbReference>
<organism evidence="2 3">
    <name type="scientific">Oceanospirillum sediminis</name>
    <dbReference type="NCBI Taxonomy" id="2760088"/>
    <lineage>
        <taxon>Bacteria</taxon>
        <taxon>Pseudomonadati</taxon>
        <taxon>Pseudomonadota</taxon>
        <taxon>Gammaproteobacteria</taxon>
        <taxon>Oceanospirillales</taxon>
        <taxon>Oceanospirillaceae</taxon>
        <taxon>Oceanospirillum</taxon>
    </lineage>
</organism>
<comment type="similarity">
    <text evidence="1">Belongs to the UPF0111 family.</text>
</comment>
<protein>
    <submittedName>
        <fullName evidence="2">DUF47 family protein</fullName>
    </submittedName>
</protein>
<dbReference type="InterPro" id="IPR018445">
    <property type="entry name" value="Put_Phosphate_transp_reg"/>
</dbReference>
<evidence type="ECO:0000313" key="3">
    <source>
        <dbReference type="Proteomes" id="UP000565262"/>
    </source>
</evidence>
<comment type="caution">
    <text evidence="2">The sequence shown here is derived from an EMBL/GenBank/DDBJ whole genome shotgun (WGS) entry which is preliminary data.</text>
</comment>
<dbReference type="EMBL" id="JACJFM010000005">
    <property type="protein sequence ID" value="MBB1486146.1"/>
    <property type="molecule type" value="Genomic_DNA"/>
</dbReference>
<reference evidence="2 3" key="1">
    <citation type="submission" date="2020-08" db="EMBL/GenBank/DDBJ databases">
        <title>Oceanospirillum sp. nov. isolated from marine sediment.</title>
        <authorList>
            <person name="Ji X."/>
        </authorList>
    </citation>
    <scope>NUCLEOTIDE SEQUENCE [LARGE SCALE GENOMIC DNA]</scope>
    <source>
        <strain evidence="2 3">D5</strain>
    </source>
</reference>
<dbReference type="PANTHER" id="PTHR36536">
    <property type="entry name" value="UPF0111 PROTEIN HI_1603"/>
    <property type="match status" value="1"/>
</dbReference>
<dbReference type="InterPro" id="IPR038078">
    <property type="entry name" value="PhoU-like_sf"/>
</dbReference>
<name>A0A839IPH1_9GAMM</name>
<evidence type="ECO:0000256" key="1">
    <source>
        <dbReference type="ARBA" id="ARBA00008591"/>
    </source>
</evidence>
<dbReference type="InterPro" id="IPR002727">
    <property type="entry name" value="DUF47"/>
</dbReference>
<proteinExistence type="inferred from homology"/>
<evidence type="ECO:0000313" key="2">
    <source>
        <dbReference type="EMBL" id="MBB1486146.1"/>
    </source>
</evidence>